<dbReference type="EMBL" id="JAFDVD010000027">
    <property type="protein sequence ID" value="MBM6402540.1"/>
    <property type="molecule type" value="Genomic_DNA"/>
</dbReference>
<reference evidence="3" key="1">
    <citation type="submission" date="2021-02" db="EMBL/GenBank/DDBJ databases">
        <title>Phycicoccus sp. MQZ13P-5T, whole genome shotgun sequence.</title>
        <authorList>
            <person name="Tuo L."/>
        </authorList>
    </citation>
    <scope>NUCLEOTIDE SEQUENCE</scope>
    <source>
        <strain evidence="3">MQZ13P-5</strain>
    </source>
</reference>
<keyword evidence="4" id="KW-1185">Reference proteome</keyword>
<dbReference type="Gene3D" id="3.10.450.30">
    <property type="entry name" value="Microbial ribonucleases"/>
    <property type="match status" value="1"/>
</dbReference>
<dbReference type="Proteomes" id="UP001430172">
    <property type="component" value="Unassembled WGS sequence"/>
</dbReference>
<protein>
    <submittedName>
        <fullName evidence="3">Uncharacterized protein</fullName>
    </submittedName>
</protein>
<gene>
    <name evidence="3" type="ORF">JQN70_19265</name>
</gene>
<keyword evidence="2" id="KW-0378">Hydrolase</keyword>
<evidence type="ECO:0000313" key="4">
    <source>
        <dbReference type="Proteomes" id="UP001430172"/>
    </source>
</evidence>
<sequence length="151" mass="16044">MPLSRNPSRSAAVALLAVAAVVLAAVWWLGRTTDDVGQATARPTVPSTAAASVDPASGLPVVRVADLPPEARDTLALIDAGGPFPSDRDGAVFQNRERLLPAQARGWYHEYTVPTPGETDRGARRIVTGRDGLAYWSPDHYASFGVIEEDP</sequence>
<comment type="caution">
    <text evidence="3">The sequence shown here is derived from an EMBL/GenBank/DDBJ whole genome shotgun (WGS) entry which is preliminary data.</text>
</comment>
<name>A0ABS2CRU7_9MICO</name>
<dbReference type="InterPro" id="IPR016191">
    <property type="entry name" value="Ribonuclease/ribotoxin"/>
</dbReference>
<accession>A0ABS2CRU7</accession>
<dbReference type="SUPFAM" id="SSF53933">
    <property type="entry name" value="Microbial ribonucleases"/>
    <property type="match status" value="1"/>
</dbReference>
<dbReference type="Pfam" id="PF00545">
    <property type="entry name" value="Ribonuclease"/>
    <property type="match status" value="1"/>
</dbReference>
<organism evidence="3 4">
    <name type="scientific">Phycicoccus sonneratiae</name>
    <dbReference type="NCBI Taxonomy" id="2807628"/>
    <lineage>
        <taxon>Bacteria</taxon>
        <taxon>Bacillati</taxon>
        <taxon>Actinomycetota</taxon>
        <taxon>Actinomycetes</taxon>
        <taxon>Micrococcales</taxon>
        <taxon>Intrasporangiaceae</taxon>
        <taxon>Phycicoccus</taxon>
    </lineage>
</organism>
<proteinExistence type="predicted"/>
<evidence type="ECO:0000256" key="1">
    <source>
        <dbReference type="ARBA" id="ARBA00022722"/>
    </source>
</evidence>
<keyword evidence="1" id="KW-0540">Nuclease</keyword>
<evidence type="ECO:0000256" key="2">
    <source>
        <dbReference type="ARBA" id="ARBA00022801"/>
    </source>
</evidence>
<evidence type="ECO:0000313" key="3">
    <source>
        <dbReference type="EMBL" id="MBM6402540.1"/>
    </source>
</evidence>
<dbReference type="RefSeq" id="WP_204133010.1">
    <property type="nucleotide sequence ID" value="NZ_JAFDVD010000027.1"/>
</dbReference>
<dbReference type="InterPro" id="IPR000026">
    <property type="entry name" value="N1-like"/>
</dbReference>